<feature type="region of interest" description="Disordered" evidence="1">
    <location>
        <begin position="98"/>
        <end position="117"/>
    </location>
</feature>
<feature type="compositionally biased region" description="Low complexity" evidence="1">
    <location>
        <begin position="832"/>
        <end position="845"/>
    </location>
</feature>
<feature type="region of interest" description="Disordered" evidence="1">
    <location>
        <begin position="750"/>
        <end position="883"/>
    </location>
</feature>
<feature type="compositionally biased region" description="Basic and acidic residues" evidence="1">
    <location>
        <begin position="424"/>
        <end position="448"/>
    </location>
</feature>
<feature type="compositionally biased region" description="Low complexity" evidence="1">
    <location>
        <begin position="805"/>
        <end position="819"/>
    </location>
</feature>
<feature type="compositionally biased region" description="Polar residues" evidence="1">
    <location>
        <begin position="98"/>
        <end position="113"/>
    </location>
</feature>
<evidence type="ECO:0000313" key="3">
    <source>
        <dbReference type="Proteomes" id="UP001285908"/>
    </source>
</evidence>
<feature type="compositionally biased region" description="Polar residues" evidence="1">
    <location>
        <begin position="766"/>
        <end position="781"/>
    </location>
</feature>
<feature type="compositionally biased region" description="Low complexity" evidence="1">
    <location>
        <begin position="905"/>
        <end position="916"/>
    </location>
</feature>
<dbReference type="Proteomes" id="UP001285908">
    <property type="component" value="Unassembled WGS sequence"/>
</dbReference>
<dbReference type="AlphaFoldDB" id="A0AAJ0ICR8"/>
<protein>
    <submittedName>
        <fullName evidence="2">Uncharacterized protein</fullName>
    </submittedName>
</protein>
<feature type="compositionally biased region" description="Low complexity" evidence="1">
    <location>
        <begin position="133"/>
        <end position="146"/>
    </location>
</feature>
<dbReference type="RefSeq" id="XP_062695526.1">
    <property type="nucleotide sequence ID" value="XM_062836103.1"/>
</dbReference>
<feature type="compositionally biased region" description="Polar residues" evidence="1">
    <location>
        <begin position="959"/>
        <end position="968"/>
    </location>
</feature>
<organism evidence="2 3">
    <name type="scientific">Neurospora hispaniola</name>
    <dbReference type="NCBI Taxonomy" id="588809"/>
    <lineage>
        <taxon>Eukaryota</taxon>
        <taxon>Fungi</taxon>
        <taxon>Dikarya</taxon>
        <taxon>Ascomycota</taxon>
        <taxon>Pezizomycotina</taxon>
        <taxon>Sordariomycetes</taxon>
        <taxon>Sordariomycetidae</taxon>
        <taxon>Sordariales</taxon>
        <taxon>Sordariaceae</taxon>
        <taxon>Neurospora</taxon>
    </lineage>
</organism>
<evidence type="ECO:0000256" key="1">
    <source>
        <dbReference type="SAM" id="MobiDB-lite"/>
    </source>
</evidence>
<comment type="caution">
    <text evidence="2">The sequence shown here is derived from an EMBL/GenBank/DDBJ whole genome shotgun (WGS) entry which is preliminary data.</text>
</comment>
<feature type="region of interest" description="Disordered" evidence="1">
    <location>
        <begin position="256"/>
        <end position="321"/>
    </location>
</feature>
<keyword evidence="3" id="KW-1185">Reference proteome</keyword>
<feature type="compositionally biased region" description="Polar residues" evidence="1">
    <location>
        <begin position="373"/>
        <end position="386"/>
    </location>
</feature>
<feature type="region of interest" description="Disordered" evidence="1">
    <location>
        <begin position="905"/>
        <end position="968"/>
    </location>
</feature>
<gene>
    <name evidence="2" type="ORF">B0T23DRAFT_353079</name>
</gene>
<feature type="compositionally biased region" description="Low complexity" evidence="1">
    <location>
        <begin position="521"/>
        <end position="534"/>
    </location>
</feature>
<reference evidence="2 3" key="1">
    <citation type="journal article" date="2023" name="Mol. Phylogenet. Evol.">
        <title>Genome-scale phylogeny and comparative genomics of the fungal order Sordariales.</title>
        <authorList>
            <person name="Hensen N."/>
            <person name="Bonometti L."/>
            <person name="Westerberg I."/>
            <person name="Brannstrom I.O."/>
            <person name="Guillou S."/>
            <person name="Cros-Aarteil S."/>
            <person name="Calhoun S."/>
            <person name="Haridas S."/>
            <person name="Kuo A."/>
            <person name="Mondo S."/>
            <person name="Pangilinan J."/>
            <person name="Riley R."/>
            <person name="LaButti K."/>
            <person name="Andreopoulos B."/>
            <person name="Lipzen A."/>
            <person name="Chen C."/>
            <person name="Yan M."/>
            <person name="Daum C."/>
            <person name="Ng V."/>
            <person name="Clum A."/>
            <person name="Steindorff A."/>
            <person name="Ohm R.A."/>
            <person name="Martin F."/>
            <person name="Silar P."/>
            <person name="Natvig D.O."/>
            <person name="Lalanne C."/>
            <person name="Gautier V."/>
            <person name="Ament-Velasquez S.L."/>
            <person name="Kruys A."/>
            <person name="Hutchinson M.I."/>
            <person name="Powell A.J."/>
            <person name="Barry K."/>
            <person name="Miller A.N."/>
            <person name="Grigoriev I.V."/>
            <person name="Debuchy R."/>
            <person name="Gladieux P."/>
            <person name="Hiltunen Thoren M."/>
            <person name="Johannesson H."/>
        </authorList>
    </citation>
    <scope>NUCLEOTIDE SEQUENCE [LARGE SCALE GENOMIC DNA]</scope>
    <source>
        <strain evidence="2 3">FGSC 10403</strain>
    </source>
</reference>
<evidence type="ECO:0000313" key="2">
    <source>
        <dbReference type="EMBL" id="KAK3497262.1"/>
    </source>
</evidence>
<dbReference type="EMBL" id="JAULSX010000002">
    <property type="protein sequence ID" value="KAK3497262.1"/>
    <property type="molecule type" value="Genomic_DNA"/>
</dbReference>
<feature type="compositionally biased region" description="Polar residues" evidence="1">
    <location>
        <begin position="854"/>
        <end position="881"/>
    </location>
</feature>
<feature type="region of interest" description="Disordered" evidence="1">
    <location>
        <begin position="123"/>
        <end position="148"/>
    </location>
</feature>
<dbReference type="GeneID" id="87873725"/>
<feature type="region of interest" description="Disordered" evidence="1">
    <location>
        <begin position="421"/>
        <end position="539"/>
    </location>
</feature>
<sequence length="1012" mass="112812">MLSKPGSTIRKLVSPRKTLFVGDHEGSYFHHDDEGYRSIYRELKTRSWGLRRGSKLDLDVAKKEDLHKILTIIPPLPNTPLSSRSSLSSCGYSTDYTSPHCSSQRVGGQSPQRSPLLCPEHLEHQPQQAQGRSEPSSMTPGTPSSTQELHQIVLLPPSPPLQQDEWDRDLTIRQPDITLTGLGVNHQSIYRDEIAEGYTGSQEQHRLPRNGYLNDIEQLNSEMDRAFQPERSPIEIKQPLPPLVIPPITYYSANHTKPLTPVHSPSQWNKARRRSQASLQSFTQPSKRSFLLTSPARFASASRTKRKKSKKSPKRPRIASTQVSKWVIPDTARSFFQLFNPIVADEVLPESILQGIMDRACLTQSTMDEEVTATGQEGDQTSQQPITPIEPFHLDDLPTRIDNAGVSLPVASATLSFATARPSLSDHGESTRDDCATPKEQSRDDGQKQNRPRSPPIALAKNGKEHSLPIMFRRKGEEAQHPPVPSSVAHLTPSIDGPIRPVPRRTPSRQLPPLPTIPEGITSSIMTPTSTSSPEFGSDTSNDDFIFLKSTPYTVTMPSFRHGPIRLPKPEPPTNLLAANAEDGLDWVAFQISIGSGIGDFDSDPLDYSRPSGAELNERDDIIAWFSGFGFDGYGALRTFQTAEEEIEVRKHKQENAPLHARSASSGSLLNMDSREPPDSDSKGRASTMNELYRIQHLQASDRDRKRSHERSASVNDQLPFRALATHIAAQQTQQPHFLLWTSRETHSSTWPIDHQSRRDHPEKPATNTPYGHTHSQSWSYSPPPFPALTSDPTVRWDHSRGRSSSDAANNNNTDTNNTPVPTSINRNHPPTLRTSTLTKTLSRSQPPPHTQRHGTPQHQVQQQSSLAPPSSRFPSPTIRSESPFLPGFAFQYEQQTVIPSSIVPTTQQDQQAQAQAPPPPQPTKQTAKKIPQAIDAARARTWKQQPQGSRHHRRADSQESIKSLPQSPALNMVVSRDVNGQEYVIPMGFNLDHDLGDFLKWEAEHVAWKID</sequence>
<feature type="compositionally biased region" description="Polar residues" evidence="1">
    <location>
        <begin position="256"/>
        <end position="269"/>
    </location>
</feature>
<accession>A0AAJ0ICR8</accession>
<feature type="compositionally biased region" description="Basic and acidic residues" evidence="1">
    <location>
        <begin position="673"/>
        <end position="684"/>
    </location>
</feature>
<name>A0AAJ0ICR8_9PEZI</name>
<feature type="compositionally biased region" description="Basic residues" evidence="1">
    <location>
        <begin position="303"/>
        <end position="317"/>
    </location>
</feature>
<feature type="compositionally biased region" description="Basic and acidic residues" evidence="1">
    <location>
        <begin position="700"/>
        <end position="712"/>
    </location>
</feature>
<feature type="region of interest" description="Disordered" evidence="1">
    <location>
        <begin position="367"/>
        <end position="400"/>
    </location>
</feature>
<feature type="compositionally biased region" description="Basic and acidic residues" evidence="1">
    <location>
        <begin position="755"/>
        <end position="764"/>
    </location>
</feature>
<feature type="region of interest" description="Disordered" evidence="1">
    <location>
        <begin position="699"/>
        <end position="718"/>
    </location>
</feature>
<feature type="compositionally biased region" description="Polar residues" evidence="1">
    <location>
        <begin position="276"/>
        <end position="287"/>
    </location>
</feature>
<proteinExistence type="predicted"/>
<feature type="region of interest" description="Disordered" evidence="1">
    <location>
        <begin position="649"/>
        <end position="690"/>
    </location>
</feature>
<feature type="compositionally biased region" description="Polar residues" evidence="1">
    <location>
        <begin position="820"/>
        <end position="829"/>
    </location>
</feature>
<feature type="compositionally biased region" description="Low complexity" evidence="1">
    <location>
        <begin position="924"/>
        <end position="933"/>
    </location>
</feature>